<protein>
    <submittedName>
        <fullName evidence="1">Uncharacterized protein</fullName>
    </submittedName>
</protein>
<reference evidence="1" key="2">
    <citation type="journal article" date="2024" name="Plant">
        <title>Genomic evolution and insights into agronomic trait innovations of Sesamum species.</title>
        <authorList>
            <person name="Miao H."/>
            <person name="Wang L."/>
            <person name="Qu L."/>
            <person name="Liu H."/>
            <person name="Sun Y."/>
            <person name="Le M."/>
            <person name="Wang Q."/>
            <person name="Wei S."/>
            <person name="Zheng Y."/>
            <person name="Lin W."/>
            <person name="Duan Y."/>
            <person name="Cao H."/>
            <person name="Xiong S."/>
            <person name="Wang X."/>
            <person name="Wei L."/>
            <person name="Li C."/>
            <person name="Ma Q."/>
            <person name="Ju M."/>
            <person name="Zhao R."/>
            <person name="Li G."/>
            <person name="Mu C."/>
            <person name="Tian Q."/>
            <person name="Mei H."/>
            <person name="Zhang T."/>
            <person name="Gao T."/>
            <person name="Zhang H."/>
        </authorList>
    </citation>
    <scope>NUCLEOTIDE SEQUENCE</scope>
    <source>
        <strain evidence="1">G02</strain>
    </source>
</reference>
<evidence type="ECO:0000313" key="1">
    <source>
        <dbReference type="EMBL" id="KAL0334631.1"/>
    </source>
</evidence>
<dbReference type="EMBL" id="JACGWJ010000021">
    <property type="protein sequence ID" value="KAL0334631.1"/>
    <property type="molecule type" value="Genomic_DNA"/>
</dbReference>
<accession>A0AAW2MX58</accession>
<reference evidence="1" key="1">
    <citation type="submission" date="2020-06" db="EMBL/GenBank/DDBJ databases">
        <authorList>
            <person name="Li T."/>
            <person name="Hu X."/>
            <person name="Zhang T."/>
            <person name="Song X."/>
            <person name="Zhang H."/>
            <person name="Dai N."/>
            <person name="Sheng W."/>
            <person name="Hou X."/>
            <person name="Wei L."/>
        </authorList>
    </citation>
    <scope>NUCLEOTIDE SEQUENCE</scope>
    <source>
        <strain evidence="1">G02</strain>
        <tissue evidence="1">Leaf</tissue>
    </source>
</reference>
<sequence length="60" mass="5930">MAAPGWLAEKRAASARLAGKRAAIVSAGCGGADGAQVGGVIRFTEKGQTNGDGDTGRRVS</sequence>
<proteinExistence type="predicted"/>
<name>A0AAW2MX58_SESRA</name>
<gene>
    <name evidence="1" type="ORF">Sradi_4675000</name>
</gene>
<comment type="caution">
    <text evidence="1">The sequence shown here is derived from an EMBL/GenBank/DDBJ whole genome shotgun (WGS) entry which is preliminary data.</text>
</comment>
<dbReference type="AlphaFoldDB" id="A0AAW2MX58"/>
<organism evidence="1">
    <name type="scientific">Sesamum radiatum</name>
    <name type="common">Black benniseed</name>
    <dbReference type="NCBI Taxonomy" id="300843"/>
    <lineage>
        <taxon>Eukaryota</taxon>
        <taxon>Viridiplantae</taxon>
        <taxon>Streptophyta</taxon>
        <taxon>Embryophyta</taxon>
        <taxon>Tracheophyta</taxon>
        <taxon>Spermatophyta</taxon>
        <taxon>Magnoliopsida</taxon>
        <taxon>eudicotyledons</taxon>
        <taxon>Gunneridae</taxon>
        <taxon>Pentapetalae</taxon>
        <taxon>asterids</taxon>
        <taxon>lamiids</taxon>
        <taxon>Lamiales</taxon>
        <taxon>Pedaliaceae</taxon>
        <taxon>Sesamum</taxon>
    </lineage>
</organism>